<sequence length="52" mass="5762">MKVRVEVTLDIDTESWSANYGIEGGAEIRKDVKAHAAHTLTETFRDMGLLAD</sequence>
<keyword evidence="2" id="KW-1185">Reference proteome</keyword>
<dbReference type="Proteomes" id="UP000515957">
    <property type="component" value="Segment"/>
</dbReference>
<protein>
    <submittedName>
        <fullName evidence="1">Uncharacterized protein</fullName>
    </submittedName>
</protein>
<dbReference type="KEGG" id="vg:70080659"/>
<name>A0A7G8LII1_9CAUD</name>
<dbReference type="RefSeq" id="YP_010246122.1">
    <property type="nucleotide sequence ID" value="NC_060133.1"/>
</dbReference>
<organism evidence="1 2">
    <name type="scientific">Gordonia phage Rabbitrun</name>
    <dbReference type="NCBI Taxonomy" id="2762280"/>
    <lineage>
        <taxon>Viruses</taxon>
        <taxon>Duplodnaviria</taxon>
        <taxon>Heunggongvirae</taxon>
        <taxon>Uroviricota</taxon>
        <taxon>Caudoviricetes</taxon>
        <taxon>Deeyouvirinae</taxon>
        <taxon>Nevillevirus</taxon>
        <taxon>Nevillevirus rabbitrun</taxon>
    </lineage>
</organism>
<accession>A0A7G8LII1</accession>
<reference evidence="1 2" key="1">
    <citation type="submission" date="2020-06" db="EMBL/GenBank/DDBJ databases">
        <authorList>
            <person name="Herren C.D."/>
            <person name="Smith Caldas M."/>
            <person name="Brooke G.M."/>
            <person name="Cabrera L.J."/>
            <person name="Caudill C.B."/>
            <person name="Ewell K.O."/>
            <person name="Haas C.L."/>
            <person name="Shapland G.L."/>
            <person name="Sitek C.J."/>
            <person name="Thompson J.S."/>
            <person name="Pollenz R.S."/>
            <person name="Garlena R.A."/>
            <person name="Russell D.A."/>
            <person name="Pope W.H."/>
            <person name="Jacobs-Sera D."/>
            <person name="Hatfull G.F."/>
        </authorList>
    </citation>
    <scope>NUCLEOTIDE SEQUENCE [LARGE SCALE GENOMIC DNA]</scope>
</reference>
<evidence type="ECO:0000313" key="1">
    <source>
        <dbReference type="EMBL" id="QNJ57053.1"/>
    </source>
</evidence>
<dbReference type="GeneID" id="70080659"/>
<evidence type="ECO:0000313" key="2">
    <source>
        <dbReference type="Proteomes" id="UP000515957"/>
    </source>
</evidence>
<dbReference type="EMBL" id="MT658805">
    <property type="protein sequence ID" value="QNJ57053.1"/>
    <property type="molecule type" value="Genomic_DNA"/>
</dbReference>
<gene>
    <name evidence="1" type="primary">9</name>
    <name evidence="1" type="ORF">SEA_RABBITRUN_9</name>
</gene>
<proteinExistence type="predicted"/>